<dbReference type="PANTHER" id="PTHR46560">
    <property type="entry name" value="CYPHER, ISOFORM B"/>
    <property type="match status" value="1"/>
</dbReference>
<accession>A0A087TAJ1</accession>
<feature type="non-terminal residue" evidence="1">
    <location>
        <position position="103"/>
    </location>
</feature>
<dbReference type="PANTHER" id="PTHR46560:SF5">
    <property type="entry name" value="CYPHER, ISOFORM B"/>
    <property type="match status" value="1"/>
</dbReference>
<dbReference type="Proteomes" id="UP000054359">
    <property type="component" value="Unassembled WGS sequence"/>
</dbReference>
<protein>
    <submittedName>
        <fullName evidence="1">Uncharacterized protein</fullName>
    </submittedName>
</protein>
<gene>
    <name evidence="1" type="ORF">X975_11341</name>
</gene>
<name>A0A087TAJ1_STEMI</name>
<proteinExistence type="predicted"/>
<dbReference type="AlphaFoldDB" id="A0A087TAJ1"/>
<reference evidence="1 2" key="1">
    <citation type="submission" date="2013-11" db="EMBL/GenBank/DDBJ databases">
        <title>Genome sequencing of Stegodyphus mimosarum.</title>
        <authorList>
            <person name="Bechsgaard J."/>
        </authorList>
    </citation>
    <scope>NUCLEOTIDE SEQUENCE [LARGE SCALE GENOMIC DNA]</scope>
</reference>
<keyword evidence="2" id="KW-1185">Reference proteome</keyword>
<dbReference type="EMBL" id="KK114308">
    <property type="protein sequence ID" value="KFM62130.1"/>
    <property type="molecule type" value="Genomic_DNA"/>
</dbReference>
<dbReference type="OrthoDB" id="6351704at2759"/>
<organism evidence="1 2">
    <name type="scientific">Stegodyphus mimosarum</name>
    <name type="common">African social velvet spider</name>
    <dbReference type="NCBI Taxonomy" id="407821"/>
    <lineage>
        <taxon>Eukaryota</taxon>
        <taxon>Metazoa</taxon>
        <taxon>Ecdysozoa</taxon>
        <taxon>Arthropoda</taxon>
        <taxon>Chelicerata</taxon>
        <taxon>Arachnida</taxon>
        <taxon>Araneae</taxon>
        <taxon>Araneomorphae</taxon>
        <taxon>Entelegynae</taxon>
        <taxon>Eresoidea</taxon>
        <taxon>Eresidae</taxon>
        <taxon>Stegodyphus</taxon>
    </lineage>
</organism>
<sequence length="103" mass="11462">MYLQYEKHVQQASDDIIQVQCVPQDVVVSSRMVPAKPPETGHITTNKQLTTQAPSLSFDSWMDILKGKMPSAVPITEYVNVGEDVTMLVKIRHKAVPLILPSC</sequence>
<evidence type="ECO:0000313" key="2">
    <source>
        <dbReference type="Proteomes" id="UP000054359"/>
    </source>
</evidence>
<evidence type="ECO:0000313" key="1">
    <source>
        <dbReference type="EMBL" id="KFM62130.1"/>
    </source>
</evidence>